<evidence type="ECO:0008006" key="6">
    <source>
        <dbReference type="Google" id="ProtNLM"/>
    </source>
</evidence>
<feature type="region of interest" description="Disordered" evidence="1">
    <location>
        <begin position="400"/>
        <end position="433"/>
    </location>
</feature>
<accession>A0A0K9P9H7</accession>
<dbReference type="InterPro" id="IPR043519">
    <property type="entry name" value="NT_sf"/>
</dbReference>
<dbReference type="InterPro" id="IPR058920">
    <property type="entry name" value="PAP-OAS1-bd-rel"/>
</dbReference>
<dbReference type="EMBL" id="LFYR01001087">
    <property type="protein sequence ID" value="KMZ64922.1"/>
    <property type="molecule type" value="Genomic_DNA"/>
</dbReference>
<evidence type="ECO:0000313" key="5">
    <source>
        <dbReference type="Proteomes" id="UP000036987"/>
    </source>
</evidence>
<dbReference type="Gene3D" id="1.10.1410.10">
    <property type="match status" value="1"/>
</dbReference>
<dbReference type="OrthoDB" id="273917at2759"/>
<comment type="caution">
    <text evidence="4">The sequence shown here is derived from an EMBL/GenBank/DDBJ whole genome shotgun (WGS) entry which is preliminary data.</text>
</comment>
<dbReference type="Pfam" id="PF22600">
    <property type="entry name" value="MTPAP-like_central"/>
    <property type="match status" value="1"/>
</dbReference>
<feature type="domain" description="PAP/OAS1 substrate-binding-related" evidence="3">
    <location>
        <begin position="154"/>
        <end position="340"/>
    </location>
</feature>
<dbReference type="STRING" id="29655.A0A0K9P9H7"/>
<dbReference type="PANTHER" id="PTHR45979">
    <property type="entry name" value="PAP/OAS1 SUBSTRATE-BINDING DOMAIN SUPERFAMILY"/>
    <property type="match status" value="1"/>
</dbReference>
<feature type="compositionally biased region" description="Polar residues" evidence="1">
    <location>
        <begin position="404"/>
        <end position="433"/>
    </location>
</feature>
<dbReference type="AlphaFoldDB" id="A0A0K9P9H7"/>
<feature type="domain" description="Poly(A) RNA polymerase mitochondrial-like central palm" evidence="2">
    <location>
        <begin position="23"/>
        <end position="144"/>
    </location>
</feature>
<gene>
    <name evidence="4" type="ORF">ZOSMA_344G00120</name>
</gene>
<dbReference type="Proteomes" id="UP000036987">
    <property type="component" value="Unassembled WGS sequence"/>
</dbReference>
<dbReference type="Gene3D" id="3.30.460.10">
    <property type="entry name" value="Beta Polymerase, domain 2"/>
    <property type="match status" value="1"/>
</dbReference>
<reference evidence="5" key="1">
    <citation type="journal article" date="2016" name="Nature">
        <title>The genome of the seagrass Zostera marina reveals angiosperm adaptation to the sea.</title>
        <authorList>
            <person name="Olsen J.L."/>
            <person name="Rouze P."/>
            <person name="Verhelst B."/>
            <person name="Lin Y.-C."/>
            <person name="Bayer T."/>
            <person name="Collen J."/>
            <person name="Dattolo E."/>
            <person name="De Paoli E."/>
            <person name="Dittami S."/>
            <person name="Maumus F."/>
            <person name="Michel G."/>
            <person name="Kersting A."/>
            <person name="Lauritano C."/>
            <person name="Lohaus R."/>
            <person name="Toepel M."/>
            <person name="Tonon T."/>
            <person name="Vanneste K."/>
            <person name="Amirebrahimi M."/>
            <person name="Brakel J."/>
            <person name="Bostroem C."/>
            <person name="Chovatia M."/>
            <person name="Grimwood J."/>
            <person name="Jenkins J.W."/>
            <person name="Jueterbock A."/>
            <person name="Mraz A."/>
            <person name="Stam W.T."/>
            <person name="Tice H."/>
            <person name="Bornberg-Bauer E."/>
            <person name="Green P.J."/>
            <person name="Pearson G.A."/>
            <person name="Procaccini G."/>
            <person name="Duarte C.M."/>
            <person name="Schmutz J."/>
            <person name="Reusch T.B.H."/>
            <person name="Van de Peer Y."/>
        </authorList>
    </citation>
    <scope>NUCLEOTIDE SEQUENCE [LARGE SCALE GENOMIC DNA]</scope>
    <source>
        <strain evidence="5">cv. Finnish</strain>
    </source>
</reference>
<dbReference type="SUPFAM" id="SSF81631">
    <property type="entry name" value="PAP/OAS1 substrate-binding domain"/>
    <property type="match status" value="1"/>
</dbReference>
<dbReference type="Pfam" id="PF26180">
    <property type="entry name" value="PAP-OAS1"/>
    <property type="match status" value="1"/>
</dbReference>
<evidence type="ECO:0000259" key="2">
    <source>
        <dbReference type="Pfam" id="PF22600"/>
    </source>
</evidence>
<proteinExistence type="predicted"/>
<dbReference type="SUPFAM" id="SSF81301">
    <property type="entry name" value="Nucleotidyltransferase"/>
    <property type="match status" value="1"/>
</dbReference>
<dbReference type="OMA" id="CETIGWR"/>
<evidence type="ECO:0000313" key="4">
    <source>
        <dbReference type="EMBL" id="KMZ64922.1"/>
    </source>
</evidence>
<keyword evidence="5" id="KW-1185">Reference proteome</keyword>
<protein>
    <recommendedName>
        <fullName evidence="6">Polymerase nucleotidyl transferase domain-containing protein</fullName>
    </recommendedName>
</protein>
<name>A0A0K9P9H7_ZOSMR</name>
<evidence type="ECO:0000259" key="3">
    <source>
        <dbReference type="Pfam" id="PF26180"/>
    </source>
</evidence>
<sequence length="433" mass="49330">MSSSNSSSSGLGCEILETYADGIIDIIQPTPHSDKIRIDIVDYINILLQSEIQDIEVHHVGSGPLKTYLQLDSDIDLTVFSKKGINIANDVLQILQREMENPQTGKFVIQNIQYIPAQVQLVKCIIQNNMIDISFQQSGGMKTLEFLEKVDEFIGKEHLFKRSVLLLKAWCFYESRILGASYGLISTYGLQTMLLFIFHFFHSSITGPLSALHLFLEYYSKFDWSELGITIKGPFLISSIPNIYVEKIKEYGHEEVLFPDEFFKYHREGVSSQHSISKSNALYVIDPLRPYNNLCRSVNRGSMTRIRSALRLGSTSLSKILEATSTTELKVLLENFFINSIERHRSTPVSYSTNMSQQSYLEYPPQNQMHMYNPRTRGLGTFFPNQPSIRVYELTDENDFPSLDPTSIEQTNIQPRSASQSAASEKNVWGRNN</sequence>
<dbReference type="InterPro" id="IPR058921">
    <property type="entry name" value="PAP/OAS1-rel"/>
</dbReference>
<evidence type="ECO:0000256" key="1">
    <source>
        <dbReference type="SAM" id="MobiDB-lite"/>
    </source>
</evidence>
<dbReference type="InterPro" id="IPR054708">
    <property type="entry name" value="MTPAP-like_central"/>
</dbReference>
<dbReference type="PANTHER" id="PTHR45979:SF30">
    <property type="entry name" value="NUCLEOTIDYLTRANSFERASE"/>
    <property type="match status" value="1"/>
</dbReference>
<organism evidence="4 5">
    <name type="scientific">Zostera marina</name>
    <name type="common">Eelgrass</name>
    <dbReference type="NCBI Taxonomy" id="29655"/>
    <lineage>
        <taxon>Eukaryota</taxon>
        <taxon>Viridiplantae</taxon>
        <taxon>Streptophyta</taxon>
        <taxon>Embryophyta</taxon>
        <taxon>Tracheophyta</taxon>
        <taxon>Spermatophyta</taxon>
        <taxon>Magnoliopsida</taxon>
        <taxon>Liliopsida</taxon>
        <taxon>Zosteraceae</taxon>
        <taxon>Zostera</taxon>
    </lineage>
</organism>